<dbReference type="EnsemblPlants" id="evm.model.03.1652">
    <property type="protein sequence ID" value="cds.evm.model.03.1652"/>
    <property type="gene ID" value="evm.TU.03.1652"/>
</dbReference>
<dbReference type="Proteomes" id="UP000596661">
    <property type="component" value="Chromosome 3"/>
</dbReference>
<reference evidence="2" key="2">
    <citation type="submission" date="2021-03" db="UniProtKB">
        <authorList>
            <consortium name="EnsemblPlants"/>
        </authorList>
    </citation>
    <scope>IDENTIFICATION</scope>
</reference>
<evidence type="ECO:0000313" key="2">
    <source>
        <dbReference type="EnsemblPlants" id="cds.evm.model.03.1652"/>
    </source>
</evidence>
<reference evidence="2" key="1">
    <citation type="submission" date="2018-11" db="EMBL/GenBank/DDBJ databases">
        <authorList>
            <person name="Grassa J C."/>
        </authorList>
    </citation>
    <scope>NUCLEOTIDE SEQUENCE [LARGE SCALE GENOMIC DNA]</scope>
</reference>
<evidence type="ECO:0000259" key="1">
    <source>
        <dbReference type="Pfam" id="PF05089"/>
    </source>
</evidence>
<dbReference type="InterPro" id="IPR024733">
    <property type="entry name" value="NAGLU_tim-barrel"/>
</dbReference>
<protein>
    <recommendedName>
        <fullName evidence="1">Alpha-N-acetylglucosaminidase tim-barrel domain-containing protein</fullName>
    </recommendedName>
</protein>
<organism evidence="2 3">
    <name type="scientific">Cannabis sativa</name>
    <name type="common">Hemp</name>
    <name type="synonym">Marijuana</name>
    <dbReference type="NCBI Taxonomy" id="3483"/>
    <lineage>
        <taxon>Eukaryota</taxon>
        <taxon>Viridiplantae</taxon>
        <taxon>Streptophyta</taxon>
        <taxon>Embryophyta</taxon>
        <taxon>Tracheophyta</taxon>
        <taxon>Spermatophyta</taxon>
        <taxon>Magnoliopsida</taxon>
        <taxon>eudicotyledons</taxon>
        <taxon>Gunneridae</taxon>
        <taxon>Pentapetalae</taxon>
        <taxon>rosids</taxon>
        <taxon>fabids</taxon>
        <taxon>Rosales</taxon>
        <taxon>Cannabaceae</taxon>
        <taxon>Cannabis</taxon>
    </lineage>
</organism>
<dbReference type="Gramene" id="evm.model.03.1652">
    <property type="protein sequence ID" value="cds.evm.model.03.1652"/>
    <property type="gene ID" value="evm.TU.03.1652"/>
</dbReference>
<proteinExistence type="predicted"/>
<keyword evidence="3" id="KW-1185">Reference proteome</keyword>
<feature type="domain" description="Alpha-N-acetylglucosaminidase tim-barrel" evidence="1">
    <location>
        <begin position="50"/>
        <end position="81"/>
    </location>
</feature>
<dbReference type="Gene3D" id="3.20.20.80">
    <property type="entry name" value="Glycosidases"/>
    <property type="match status" value="1"/>
</dbReference>
<accession>A0A803P653</accession>
<dbReference type="EMBL" id="UZAU01000327">
    <property type="status" value="NOT_ANNOTATED_CDS"/>
    <property type="molecule type" value="Genomic_DNA"/>
</dbReference>
<dbReference type="AlphaFoldDB" id="A0A803P653"/>
<evidence type="ECO:0000313" key="3">
    <source>
        <dbReference type="Proteomes" id="UP000596661"/>
    </source>
</evidence>
<dbReference type="Pfam" id="PF05089">
    <property type="entry name" value="NAGLU"/>
    <property type="match status" value="1"/>
</dbReference>
<name>A0A803P653_CANSA</name>
<sequence length="81" mass="9222">MLQLQSLFKNLQPELNCIRCQKLDCSRVSMIMALLSQDMFPEVITKILSHLAKFNMSSKDLDDFFGGPAFLAWSRMGNLHG</sequence>